<sequence>MGCGATTMSRAGPRDPHCLVLKGTREDSVDFIEPSQSFQSMRSPGGKGSPPVAATHRHHIQKLEMFLEIVPRHEQLLEREVLRRRKEVVNRRAKTDPAPELPSNSDECQLVRHAD</sequence>
<evidence type="ECO:0000256" key="1">
    <source>
        <dbReference type="SAM" id="MobiDB-lite"/>
    </source>
</evidence>
<protein>
    <submittedName>
        <fullName evidence="2">Uncharacterized protein</fullName>
    </submittedName>
</protein>
<keyword evidence="3" id="KW-1185">Reference proteome</keyword>
<dbReference type="Proteomes" id="UP001178507">
    <property type="component" value="Unassembled WGS sequence"/>
</dbReference>
<dbReference type="EMBL" id="CAUJNA010003450">
    <property type="protein sequence ID" value="CAJ1402406.1"/>
    <property type="molecule type" value="Genomic_DNA"/>
</dbReference>
<dbReference type="AlphaFoldDB" id="A0AA36JC98"/>
<evidence type="ECO:0000313" key="2">
    <source>
        <dbReference type="EMBL" id="CAJ1402406.1"/>
    </source>
</evidence>
<gene>
    <name evidence="2" type="ORF">EVOR1521_LOCUS25306</name>
</gene>
<proteinExistence type="predicted"/>
<accession>A0AA36JC98</accession>
<feature type="region of interest" description="Disordered" evidence="1">
    <location>
        <begin position="89"/>
        <end position="115"/>
    </location>
</feature>
<name>A0AA36JC98_9DINO</name>
<reference evidence="2" key="1">
    <citation type="submission" date="2023-08" db="EMBL/GenBank/DDBJ databases">
        <authorList>
            <person name="Chen Y."/>
            <person name="Shah S."/>
            <person name="Dougan E. K."/>
            <person name="Thang M."/>
            <person name="Chan C."/>
        </authorList>
    </citation>
    <scope>NUCLEOTIDE SEQUENCE</scope>
</reference>
<organism evidence="2 3">
    <name type="scientific">Effrenium voratum</name>
    <dbReference type="NCBI Taxonomy" id="2562239"/>
    <lineage>
        <taxon>Eukaryota</taxon>
        <taxon>Sar</taxon>
        <taxon>Alveolata</taxon>
        <taxon>Dinophyceae</taxon>
        <taxon>Suessiales</taxon>
        <taxon>Symbiodiniaceae</taxon>
        <taxon>Effrenium</taxon>
    </lineage>
</organism>
<evidence type="ECO:0000313" key="3">
    <source>
        <dbReference type="Proteomes" id="UP001178507"/>
    </source>
</evidence>
<feature type="region of interest" description="Disordered" evidence="1">
    <location>
        <begin position="35"/>
        <end position="54"/>
    </location>
</feature>
<comment type="caution">
    <text evidence="2">The sequence shown here is derived from an EMBL/GenBank/DDBJ whole genome shotgun (WGS) entry which is preliminary data.</text>
</comment>